<feature type="transmembrane region" description="Helical" evidence="1">
    <location>
        <begin position="38"/>
        <end position="64"/>
    </location>
</feature>
<organism evidence="2 3">
    <name type="scientific">Bradyrhizobium erythrophlei</name>
    <dbReference type="NCBI Taxonomy" id="1437360"/>
    <lineage>
        <taxon>Bacteria</taxon>
        <taxon>Pseudomonadati</taxon>
        <taxon>Pseudomonadota</taxon>
        <taxon>Alphaproteobacteria</taxon>
        <taxon>Hyphomicrobiales</taxon>
        <taxon>Nitrobacteraceae</taxon>
        <taxon>Bradyrhizobium</taxon>
    </lineage>
</organism>
<keyword evidence="1" id="KW-1133">Transmembrane helix</keyword>
<accession>A0A1M7UEY8</accession>
<dbReference type="Pfam" id="PF04286">
    <property type="entry name" value="DUF445"/>
    <property type="match status" value="1"/>
</dbReference>
<reference evidence="3" key="1">
    <citation type="submission" date="2016-11" db="EMBL/GenBank/DDBJ databases">
        <authorList>
            <person name="Varghese N."/>
            <person name="Submissions S."/>
        </authorList>
    </citation>
    <scope>NUCLEOTIDE SEQUENCE [LARGE SCALE GENOMIC DNA]</scope>
    <source>
        <strain evidence="3">GAS401</strain>
    </source>
</reference>
<feature type="transmembrane region" description="Helical" evidence="1">
    <location>
        <begin position="12"/>
        <end position="32"/>
    </location>
</feature>
<gene>
    <name evidence="2" type="ORF">SAMN05444170_4740</name>
</gene>
<keyword evidence="1" id="KW-0472">Membrane</keyword>
<evidence type="ECO:0000256" key="1">
    <source>
        <dbReference type="SAM" id="Phobius"/>
    </source>
</evidence>
<dbReference type="InterPro" id="IPR007383">
    <property type="entry name" value="DUF445"/>
</dbReference>
<dbReference type="AlphaFoldDB" id="A0A1M7UEY8"/>
<keyword evidence="1" id="KW-0812">Transmembrane</keyword>
<keyword evidence="3" id="KW-1185">Reference proteome</keyword>
<evidence type="ECO:0000313" key="3">
    <source>
        <dbReference type="Proteomes" id="UP000184096"/>
    </source>
</evidence>
<proteinExistence type="predicted"/>
<sequence>MEERRQALRQARTFATSLLVLMLVIFVATSVWMKDWPWLAYVRAFAEAGMIGASADWFAVVALFRHPLGIPIPHTAIVANSKERIGVAIGRFMANNFLSPRVLAERIRDVDIGGWVGRWLMRGDNAKNVAQRATSSLNQALSALPREDLNAFLSSAVRGGIERIPASAFASKVLSLLWAHGEMQALAERLLDWASTTLANNRETLRDKVSRRTSRLIPKWIDGIVADKIIDGVLRILEEMREPSHPWRIEMTTTIEELIGDLATKPEMIEKGEELKAKLLATPAVIGQIDGLWVSIENRLEAPETQAQLTRVIERLLTGLGTRIQNDDNFRTGINRWLRVAVLRTVAPRRKEIAEFIRKVVENWDTETLTERIELTVGRDLQYIRINGTLVGGLVGLIIFAVTQLFE</sequence>
<dbReference type="RefSeq" id="WP_072821487.1">
    <property type="nucleotide sequence ID" value="NZ_LT670849.1"/>
</dbReference>
<protein>
    <submittedName>
        <fullName evidence="2">Uncharacterized membrane-anchored protein YjiN, DUF445 family</fullName>
    </submittedName>
</protein>
<dbReference type="GO" id="GO:0005886">
    <property type="term" value="C:plasma membrane"/>
    <property type="evidence" value="ECO:0007669"/>
    <property type="project" value="TreeGrafter"/>
</dbReference>
<feature type="transmembrane region" description="Helical" evidence="1">
    <location>
        <begin position="386"/>
        <end position="406"/>
    </location>
</feature>
<dbReference type="Proteomes" id="UP000184096">
    <property type="component" value="Chromosome I"/>
</dbReference>
<dbReference type="EMBL" id="LT670849">
    <property type="protein sequence ID" value="SHN81496.1"/>
    <property type="molecule type" value="Genomic_DNA"/>
</dbReference>
<dbReference type="PANTHER" id="PTHR38442">
    <property type="entry name" value="INNER MEMBRANE PROTEIN-RELATED"/>
    <property type="match status" value="1"/>
</dbReference>
<name>A0A1M7UEY8_9BRAD</name>
<dbReference type="PANTHER" id="PTHR38442:SF1">
    <property type="entry name" value="INNER MEMBRANE PROTEIN"/>
    <property type="match status" value="1"/>
</dbReference>
<evidence type="ECO:0000313" key="2">
    <source>
        <dbReference type="EMBL" id="SHN81496.1"/>
    </source>
</evidence>